<keyword evidence="1" id="KW-1133">Transmembrane helix</keyword>
<feature type="transmembrane region" description="Helical" evidence="1">
    <location>
        <begin position="47"/>
        <end position="71"/>
    </location>
</feature>
<evidence type="ECO:0000313" key="3">
    <source>
        <dbReference type="Proteomes" id="UP001214638"/>
    </source>
</evidence>
<dbReference type="Proteomes" id="UP001214638">
    <property type="component" value="Unassembled WGS sequence"/>
</dbReference>
<dbReference type="KEGG" id="bdw:94334722"/>
<dbReference type="RefSeq" id="XP_067804266.1">
    <property type="nucleotide sequence ID" value="XM_067945475.1"/>
</dbReference>
<organism evidence="2 3">
    <name type="scientific">Babesia duncani</name>
    <dbReference type="NCBI Taxonomy" id="323732"/>
    <lineage>
        <taxon>Eukaryota</taxon>
        <taxon>Sar</taxon>
        <taxon>Alveolata</taxon>
        <taxon>Apicomplexa</taxon>
        <taxon>Aconoidasida</taxon>
        <taxon>Piroplasmida</taxon>
        <taxon>Babesiidae</taxon>
        <taxon>Babesia</taxon>
    </lineage>
</organism>
<evidence type="ECO:0000313" key="2">
    <source>
        <dbReference type="EMBL" id="KAK2197424.1"/>
    </source>
</evidence>
<protein>
    <submittedName>
        <fullName evidence="2">Uncharacterized protein</fullName>
    </submittedName>
</protein>
<accession>A0AAD9UPZ8</accession>
<dbReference type="GeneID" id="94334722"/>
<dbReference type="EMBL" id="JALLKP010000001">
    <property type="protein sequence ID" value="KAK2197424.1"/>
    <property type="molecule type" value="Genomic_DNA"/>
</dbReference>
<gene>
    <name evidence="2" type="ORF">BdWA1_000424</name>
</gene>
<proteinExistence type="predicted"/>
<keyword evidence="1" id="KW-0472">Membrane</keyword>
<sequence>MHFISKRYSRLGNCALTKSSSPFSMNQRHYTKHVYESRGIRRFLGPFWVFTTPPFLLSWSIVASTFLLLLYPLDGKLFNVRKLVCLVLFALYIASQKAELDAKVGS</sequence>
<keyword evidence="3" id="KW-1185">Reference proteome</keyword>
<evidence type="ECO:0000256" key="1">
    <source>
        <dbReference type="SAM" id="Phobius"/>
    </source>
</evidence>
<reference evidence="2" key="1">
    <citation type="journal article" date="2023" name="Nat. Microbiol.">
        <title>Babesia duncani multi-omics identifies virulence factors and drug targets.</title>
        <authorList>
            <person name="Singh P."/>
            <person name="Lonardi S."/>
            <person name="Liang Q."/>
            <person name="Vydyam P."/>
            <person name="Khabirova E."/>
            <person name="Fang T."/>
            <person name="Gihaz S."/>
            <person name="Thekkiniath J."/>
            <person name="Munshi M."/>
            <person name="Abel S."/>
            <person name="Ciampossin L."/>
            <person name="Batugedara G."/>
            <person name="Gupta M."/>
            <person name="Lu X.M."/>
            <person name="Lenz T."/>
            <person name="Chakravarty S."/>
            <person name="Cornillot E."/>
            <person name="Hu Y."/>
            <person name="Ma W."/>
            <person name="Gonzalez L.M."/>
            <person name="Sanchez S."/>
            <person name="Estrada K."/>
            <person name="Sanchez-Flores A."/>
            <person name="Montero E."/>
            <person name="Harb O.S."/>
            <person name="Le Roch K.G."/>
            <person name="Mamoun C.B."/>
        </authorList>
    </citation>
    <scope>NUCLEOTIDE SEQUENCE</scope>
    <source>
        <strain evidence="2">WA1</strain>
    </source>
</reference>
<keyword evidence="1" id="KW-0812">Transmembrane</keyword>
<feature type="transmembrane region" description="Helical" evidence="1">
    <location>
        <begin position="77"/>
        <end position="94"/>
    </location>
</feature>
<comment type="caution">
    <text evidence="2">The sequence shown here is derived from an EMBL/GenBank/DDBJ whole genome shotgun (WGS) entry which is preliminary data.</text>
</comment>
<name>A0AAD9UPZ8_9APIC</name>
<dbReference type="AlphaFoldDB" id="A0AAD9UPZ8"/>